<dbReference type="Proteomes" id="UP000094776">
    <property type="component" value="Chromosome 2"/>
</dbReference>
<name>A0A1B4Q4F7_BURCE</name>
<evidence type="ECO:0000256" key="1">
    <source>
        <dbReference type="ARBA" id="ARBA00004561"/>
    </source>
</evidence>
<organism evidence="5 6">
    <name type="scientific">Burkholderia cepacia</name>
    <name type="common">Pseudomonas cepacia</name>
    <dbReference type="NCBI Taxonomy" id="292"/>
    <lineage>
        <taxon>Bacteria</taxon>
        <taxon>Pseudomonadati</taxon>
        <taxon>Pseudomonadota</taxon>
        <taxon>Betaproteobacteria</taxon>
        <taxon>Burkholderiales</taxon>
        <taxon>Burkholderiaceae</taxon>
        <taxon>Burkholderia</taxon>
        <taxon>Burkholderia cepacia complex</taxon>
    </lineage>
</organism>
<accession>A0A1B4Q4F7</accession>
<dbReference type="InterPro" id="IPR000259">
    <property type="entry name" value="Adhesion_dom_fimbrial"/>
</dbReference>
<dbReference type="GO" id="GO:0009289">
    <property type="term" value="C:pilus"/>
    <property type="evidence" value="ECO:0007669"/>
    <property type="project" value="UniProtKB-SubCell"/>
</dbReference>
<dbReference type="EMBL" id="CP013444">
    <property type="protein sequence ID" value="AOK21027.1"/>
    <property type="molecule type" value="Genomic_DNA"/>
</dbReference>
<evidence type="ECO:0000256" key="3">
    <source>
        <dbReference type="ARBA" id="ARBA00023263"/>
    </source>
</evidence>
<protein>
    <submittedName>
        <fullName evidence="5">Fimbrial protein</fullName>
    </submittedName>
</protein>
<proteinExistence type="inferred from homology"/>
<comment type="subcellular location">
    <subcellularLocation>
        <location evidence="1">Fimbrium</location>
    </subcellularLocation>
</comment>
<comment type="similarity">
    <text evidence="2">Belongs to the fimbrial protein family.</text>
</comment>
<sequence>MRYSTNNLWFPWSTNFGSTNQLPIGTPNIVLELVKTGPITAGGALTGEIAGSWVQNGAFQFQSFVIVGSIPIQPLVPTCRVTTPSIAVSLGNVVQKSLTGVGTTTSARPFNIQLRCSGGTSGSTTRMYTTLTDASHPANVSSVLSLGADSTASGVGIQVLRGDNDTLISYGPDSSQAGNPNQWFVGEFGNVDVTIPLKARYVQTAPDVKAGTANGRATFTMSYQ</sequence>
<dbReference type="AlphaFoldDB" id="A0A1B4Q4F7"/>
<evidence type="ECO:0000313" key="5">
    <source>
        <dbReference type="EMBL" id="AOK21027.1"/>
    </source>
</evidence>
<dbReference type="Gene3D" id="2.60.40.1090">
    <property type="entry name" value="Fimbrial-type adhesion domain"/>
    <property type="match status" value="1"/>
</dbReference>
<evidence type="ECO:0000256" key="2">
    <source>
        <dbReference type="ARBA" id="ARBA00006671"/>
    </source>
</evidence>
<dbReference type="Pfam" id="PF00419">
    <property type="entry name" value="Fimbrial"/>
    <property type="match status" value="1"/>
</dbReference>
<evidence type="ECO:0000259" key="4">
    <source>
        <dbReference type="Pfam" id="PF00419"/>
    </source>
</evidence>
<dbReference type="Gene3D" id="2.60.40.3310">
    <property type="match status" value="1"/>
</dbReference>
<dbReference type="InterPro" id="IPR050263">
    <property type="entry name" value="Bact_Fimbrial_Adh_Pro"/>
</dbReference>
<dbReference type="SUPFAM" id="SSF49401">
    <property type="entry name" value="Bacterial adhesins"/>
    <property type="match status" value="1"/>
</dbReference>
<dbReference type="InterPro" id="IPR008966">
    <property type="entry name" value="Adhesion_dom_sf"/>
</dbReference>
<evidence type="ECO:0000313" key="6">
    <source>
        <dbReference type="Proteomes" id="UP000094776"/>
    </source>
</evidence>
<reference evidence="5 6" key="1">
    <citation type="submission" date="2015-12" db="EMBL/GenBank/DDBJ databases">
        <title>Diversity of Burkholderia near neighbor genomes.</title>
        <authorList>
            <person name="Sahl J."/>
            <person name="Wagner D."/>
            <person name="Keim P."/>
        </authorList>
    </citation>
    <scope>NUCLEOTIDE SEQUENCE [LARGE SCALE GENOMIC DNA]</scope>
    <source>
        <strain evidence="5 6">MSMB1184WGS</strain>
    </source>
</reference>
<keyword evidence="3" id="KW-0281">Fimbrium</keyword>
<dbReference type="PANTHER" id="PTHR33420">
    <property type="entry name" value="FIMBRIAL SUBUNIT ELFA-RELATED"/>
    <property type="match status" value="1"/>
</dbReference>
<dbReference type="InterPro" id="IPR036937">
    <property type="entry name" value="Adhesion_dom_fimbrial_sf"/>
</dbReference>
<dbReference type="GO" id="GO:0043709">
    <property type="term" value="P:cell adhesion involved in single-species biofilm formation"/>
    <property type="evidence" value="ECO:0007669"/>
    <property type="project" value="TreeGrafter"/>
</dbReference>
<gene>
    <name evidence="5" type="ORF">WT26_26460</name>
</gene>
<dbReference type="PANTHER" id="PTHR33420:SF14">
    <property type="entry name" value="TYPE 1 FIMBRIN D-MANNOSE SPECIFIC ADHESIN"/>
    <property type="match status" value="1"/>
</dbReference>
<feature type="domain" description="Fimbrial-type adhesion" evidence="4">
    <location>
        <begin position="77"/>
        <end position="224"/>
    </location>
</feature>